<evidence type="ECO:0000313" key="4">
    <source>
        <dbReference type="EMBL" id="CAI6341081.1"/>
    </source>
</evidence>
<dbReference type="AlphaFoldDB" id="A0A9W4UUA2"/>
<sequence>MASTAALLLSSAALAHGYTFTTSSVPKVGYTTVKPGGTYAPVTVTSQYQPIPTYISSASSYDTYLYVSTVIADANSKNITVTNTDQPITFHHERYTITHTGPEDSSASTGLPHPSGSGHYPYLPNATVVHQPHTWTELYEKIDQAPYRDLGPSALPAYSGSGLCSKCRGEGSIIYQPARVSEYSNNQWTKYNTTYTYGLPVPSVTTYKQPGTYTIPKYDVTVEQPSTVPAEASYTALPSKTVTYGGSLTEVTEPCTITAHYGAYSVATSSGKPTTKTIIRTTTIVAGKPGTYTIATPTTTWYSTKEICTYPTISVYRPGVYEHTRETVTITKTSEAYTCRYHSSSMYPPSSSYATLSKPIQSTNSMASSVEATSTPSHATNEPTIPSSEAQYTSPSSSSSFTSSPPPSYIQTMPPHTNSTSSTPCPSSTSKTSHLSSGSPSKPSSTPSSSTTTPDNPDPSSDHYEEPMESYGTASSGGYVRRGGVLERRNVGGNKNAKAGAGVGAAGRKRVIFV</sequence>
<feature type="signal peptide" evidence="2">
    <location>
        <begin position="1"/>
        <end position="17"/>
    </location>
</feature>
<dbReference type="PROSITE" id="PS50835">
    <property type="entry name" value="IG_LIKE"/>
    <property type="match status" value="1"/>
</dbReference>
<evidence type="ECO:0000256" key="1">
    <source>
        <dbReference type="SAM" id="MobiDB-lite"/>
    </source>
</evidence>
<feature type="chain" id="PRO_5040830773" description="Ig-like domain-containing protein" evidence="2">
    <location>
        <begin position="18"/>
        <end position="514"/>
    </location>
</feature>
<accession>A0A9W4UUA2</accession>
<comment type="caution">
    <text evidence="4">The sequence shown here is derived from an EMBL/GenBank/DDBJ whole genome shotgun (WGS) entry which is preliminary data.</text>
</comment>
<feature type="domain" description="Ig-like" evidence="3">
    <location>
        <begin position="225"/>
        <end position="357"/>
    </location>
</feature>
<dbReference type="EMBL" id="CAOQHR010000011">
    <property type="protein sequence ID" value="CAI6341081.1"/>
    <property type="molecule type" value="Genomic_DNA"/>
</dbReference>
<evidence type="ECO:0000259" key="3">
    <source>
        <dbReference type="PROSITE" id="PS50835"/>
    </source>
</evidence>
<feature type="region of interest" description="Disordered" evidence="1">
    <location>
        <begin position="364"/>
        <end position="507"/>
    </location>
</feature>
<dbReference type="Proteomes" id="UP001152607">
    <property type="component" value="Unassembled WGS sequence"/>
</dbReference>
<proteinExistence type="predicted"/>
<gene>
    <name evidence="4" type="ORF">PDIGIT_LOCUS14272</name>
</gene>
<dbReference type="OrthoDB" id="4158477at2759"/>
<protein>
    <recommendedName>
        <fullName evidence="3">Ig-like domain-containing protein</fullName>
    </recommendedName>
</protein>
<feature type="compositionally biased region" description="Polar residues" evidence="1">
    <location>
        <begin position="364"/>
        <end position="385"/>
    </location>
</feature>
<feature type="compositionally biased region" description="Low complexity" evidence="1">
    <location>
        <begin position="386"/>
        <end position="403"/>
    </location>
</feature>
<keyword evidence="5" id="KW-1185">Reference proteome</keyword>
<organism evidence="4 5">
    <name type="scientific">Periconia digitata</name>
    <dbReference type="NCBI Taxonomy" id="1303443"/>
    <lineage>
        <taxon>Eukaryota</taxon>
        <taxon>Fungi</taxon>
        <taxon>Dikarya</taxon>
        <taxon>Ascomycota</taxon>
        <taxon>Pezizomycotina</taxon>
        <taxon>Dothideomycetes</taxon>
        <taxon>Pleosporomycetidae</taxon>
        <taxon>Pleosporales</taxon>
        <taxon>Massarineae</taxon>
        <taxon>Periconiaceae</taxon>
        <taxon>Periconia</taxon>
    </lineage>
</organism>
<name>A0A9W4UUA2_9PLEO</name>
<feature type="compositionally biased region" description="Low complexity" evidence="1">
    <location>
        <begin position="412"/>
        <end position="459"/>
    </location>
</feature>
<reference evidence="4" key="1">
    <citation type="submission" date="2023-01" db="EMBL/GenBank/DDBJ databases">
        <authorList>
            <person name="Van Ghelder C."/>
            <person name="Rancurel C."/>
        </authorList>
    </citation>
    <scope>NUCLEOTIDE SEQUENCE</scope>
    <source>
        <strain evidence="4">CNCM I-4278</strain>
    </source>
</reference>
<feature type="compositionally biased region" description="Low complexity" evidence="1">
    <location>
        <begin position="491"/>
        <end position="500"/>
    </location>
</feature>
<evidence type="ECO:0000313" key="5">
    <source>
        <dbReference type="Proteomes" id="UP001152607"/>
    </source>
</evidence>
<keyword evidence="2" id="KW-0732">Signal</keyword>
<dbReference type="InterPro" id="IPR007110">
    <property type="entry name" value="Ig-like_dom"/>
</dbReference>
<evidence type="ECO:0000256" key="2">
    <source>
        <dbReference type="SAM" id="SignalP"/>
    </source>
</evidence>